<feature type="domain" description="NACHT" evidence="4">
    <location>
        <begin position="403"/>
        <end position="549"/>
    </location>
</feature>
<sequence length="1353" mass="148793">MSDRNIYTIGWISAVVTEYVAAQEFLHERHEGLSSANVHDDNSYTLGRIGSHNVVMVCLAEYGPSQATKAATDLFDSFPNIRACLMVGIGGGVPSKKHDIRLGDIVVSRPASGYGGVFQYDHGKALQGQDFQPTQFLNEPPQFLRTATNALETRHIANGNGLEARVEEVLLGKPRLRRKGYSRPPAASDRLYRSDFVHQNQDGNCSDEDGCGNDAAQLIKRDGRGEYDDNPAIHYGLIASGNQVVKDALFRDKNIAKDILCFEMESAGLIKFFPCMVIRGICDYADSHKNKKWQGYAAMVAAAYAEALLGEITPSRIEAETRVAEMLSHIDDMIVEVHQDVKAIKSDNDLVKAEGQVLKIQKWLQPPRPSPNPDRARQLRQDGTGTWLLSHPVFQAWLSGSQRHVWLHGLMGSGKTVLSTMVLDQITGDSESDEQLVLSFFFDFSNSESQTKDNMLRAFAFDLYRNGSNDSSAVLNISFSAHQHGLRHPTPTVIEEAVTKMLAHRKVMIILDALDESSTSSELLSWLENITRSPGLENAQLFCTSRSESDFVQVLPGVMFEDGCVELDSHAIDDDIGHYVSRQLFTRREFQRKVFTADIREQIRRKVGAGANGMFRWAACQLDTLVDLRSPKKIEAALNDLPRDLDETYDRILRNIPAEDKNDTIRLLQFLVHSHRSITVKDAVEIIATDTDAEPPSFDVKGRIPEEDEIVQSGFGLMSTFPAKNHDGTDGREIRLAHFSVKQFLDKQPEFGQLRASITITKTCLTYLSDITGDNWVEIKKNYPFGLSAAEIWTRHGASAEEDDDMLRFITRFLEDRETILRWFLDARATYLQCLFFHTSPSPIMFQSLCPPAGSRLYYACVCGLPRVAQALVAKGADVNGQGGCFGNSLAAASASGHLEIVKLLLDNGADINARSLSDKTALLVAIEKGREDVVRFLLEMGADVNTPCYDDCGEINGSVLLVALAEGQGPIAKLLLEKKADITARGEYLGNALYAASKGGLINLMKQFLKDEDQMDVNTKGGLFGNALQAASAEGHLEAVELLLDNGADINLKGGYFGTALQAAVAEDHPEIVALLLRKGADINIQGGDFGNALTAAIMTKGDELARVLVDMGADMNAQGEYGTPLYVASSKGCIELIELFLDKGADVNLCHAKRGTALHIAAINKQVEAAKFLVEKGADVHAQSDDLGSPLHVASKNGYIELMELFLEKGADINARGGESDSALQAAAAENHVEALKFLVEKGANVYQQGGKFGNALEAAQRYKYDRRKSEAANHAEAWKFLVEGKFGNAMDAKMRYNHGIQDGKSETAIFLREVMAATKEETREPSHQGSGLLGDHREPSRSPKRRRQDR</sequence>
<dbReference type="Pfam" id="PF13637">
    <property type="entry name" value="Ank_4"/>
    <property type="match status" value="1"/>
</dbReference>
<dbReference type="InterPro" id="IPR007111">
    <property type="entry name" value="NACHT_NTPase"/>
</dbReference>
<proteinExistence type="predicted"/>
<dbReference type="SUPFAM" id="SSF53167">
    <property type="entry name" value="Purine and uridine phosphorylases"/>
    <property type="match status" value="1"/>
</dbReference>
<dbReference type="PROSITE" id="PS50088">
    <property type="entry name" value="ANK_REPEAT"/>
    <property type="match status" value="8"/>
</dbReference>
<dbReference type="InterPro" id="IPR036770">
    <property type="entry name" value="Ankyrin_rpt-contain_sf"/>
</dbReference>
<evidence type="ECO:0000256" key="3">
    <source>
        <dbReference type="SAM" id="MobiDB-lite"/>
    </source>
</evidence>
<dbReference type="SUPFAM" id="SSF52540">
    <property type="entry name" value="P-loop containing nucleoside triphosphate hydrolases"/>
    <property type="match status" value="1"/>
</dbReference>
<dbReference type="GO" id="GO:0009116">
    <property type="term" value="P:nucleoside metabolic process"/>
    <property type="evidence" value="ECO:0007669"/>
    <property type="project" value="InterPro"/>
</dbReference>
<evidence type="ECO:0000259" key="4">
    <source>
        <dbReference type="PROSITE" id="PS50837"/>
    </source>
</evidence>
<evidence type="ECO:0000313" key="5">
    <source>
        <dbReference type="EMBL" id="KAH7357840.1"/>
    </source>
</evidence>
<evidence type="ECO:0000256" key="2">
    <source>
        <dbReference type="PROSITE-ProRule" id="PRU00023"/>
    </source>
</evidence>
<dbReference type="SUPFAM" id="SSF48403">
    <property type="entry name" value="Ankyrin repeat"/>
    <property type="match status" value="1"/>
</dbReference>
<accession>A0A8K0TFW3</accession>
<keyword evidence="2" id="KW-0040">ANK repeat</keyword>
<dbReference type="Gene3D" id="1.25.40.20">
    <property type="entry name" value="Ankyrin repeat-containing domain"/>
    <property type="match status" value="2"/>
</dbReference>
<feature type="repeat" description="ANK" evidence="2">
    <location>
        <begin position="1027"/>
        <end position="1056"/>
    </location>
</feature>
<dbReference type="PANTHER" id="PTHR46082">
    <property type="entry name" value="ATP/GTP-BINDING PROTEIN-RELATED"/>
    <property type="match status" value="1"/>
</dbReference>
<dbReference type="InterPro" id="IPR002110">
    <property type="entry name" value="Ankyrin_rpt"/>
</dbReference>
<dbReference type="PANTHER" id="PTHR46082:SF11">
    <property type="entry name" value="AAA+ ATPASE DOMAIN-CONTAINING PROTEIN-RELATED"/>
    <property type="match status" value="1"/>
</dbReference>
<gene>
    <name evidence="5" type="ORF">B0T11DRAFT_354388</name>
</gene>
<dbReference type="SMART" id="SM00248">
    <property type="entry name" value="ANK"/>
    <property type="match status" value="12"/>
</dbReference>
<evidence type="ECO:0000313" key="6">
    <source>
        <dbReference type="Proteomes" id="UP000813385"/>
    </source>
</evidence>
<name>A0A8K0TFW3_9PEZI</name>
<evidence type="ECO:0000256" key="1">
    <source>
        <dbReference type="ARBA" id="ARBA00022737"/>
    </source>
</evidence>
<dbReference type="InterPro" id="IPR056884">
    <property type="entry name" value="NPHP3-like_N"/>
</dbReference>
<feature type="repeat" description="ANK" evidence="2">
    <location>
        <begin position="1060"/>
        <end position="1089"/>
    </location>
</feature>
<dbReference type="Gene3D" id="3.40.50.300">
    <property type="entry name" value="P-loop containing nucleotide triphosphate hydrolases"/>
    <property type="match status" value="1"/>
</dbReference>
<dbReference type="Gene3D" id="3.40.50.1580">
    <property type="entry name" value="Nucleoside phosphorylase domain"/>
    <property type="match status" value="1"/>
</dbReference>
<dbReference type="InterPro" id="IPR027417">
    <property type="entry name" value="P-loop_NTPase"/>
</dbReference>
<keyword evidence="6" id="KW-1185">Reference proteome</keyword>
<dbReference type="InterPro" id="IPR053137">
    <property type="entry name" value="NLR-like"/>
</dbReference>
<dbReference type="PROSITE" id="PS50837">
    <property type="entry name" value="NACHT"/>
    <property type="match status" value="1"/>
</dbReference>
<feature type="repeat" description="ANK" evidence="2">
    <location>
        <begin position="1155"/>
        <end position="1187"/>
    </location>
</feature>
<protein>
    <recommendedName>
        <fullName evidence="4">NACHT domain-containing protein</fullName>
    </recommendedName>
</protein>
<dbReference type="GO" id="GO:0003824">
    <property type="term" value="F:catalytic activity"/>
    <property type="evidence" value="ECO:0007669"/>
    <property type="project" value="InterPro"/>
</dbReference>
<feature type="region of interest" description="Disordered" evidence="3">
    <location>
        <begin position="1319"/>
        <end position="1353"/>
    </location>
</feature>
<reference evidence="5" key="1">
    <citation type="journal article" date="2021" name="Nat. Commun.">
        <title>Genetic determinants of endophytism in the Arabidopsis root mycobiome.</title>
        <authorList>
            <person name="Mesny F."/>
            <person name="Miyauchi S."/>
            <person name="Thiergart T."/>
            <person name="Pickel B."/>
            <person name="Atanasova L."/>
            <person name="Karlsson M."/>
            <person name="Huettel B."/>
            <person name="Barry K.W."/>
            <person name="Haridas S."/>
            <person name="Chen C."/>
            <person name="Bauer D."/>
            <person name="Andreopoulos W."/>
            <person name="Pangilinan J."/>
            <person name="LaButti K."/>
            <person name="Riley R."/>
            <person name="Lipzen A."/>
            <person name="Clum A."/>
            <person name="Drula E."/>
            <person name="Henrissat B."/>
            <person name="Kohler A."/>
            <person name="Grigoriev I.V."/>
            <person name="Martin F.M."/>
            <person name="Hacquard S."/>
        </authorList>
    </citation>
    <scope>NUCLEOTIDE SEQUENCE</scope>
    <source>
        <strain evidence="5">MPI-CAGE-AT-0016</strain>
    </source>
</reference>
<dbReference type="Pfam" id="PF24883">
    <property type="entry name" value="NPHP3_N"/>
    <property type="match status" value="1"/>
</dbReference>
<dbReference type="Proteomes" id="UP000813385">
    <property type="component" value="Unassembled WGS sequence"/>
</dbReference>
<dbReference type="PROSITE" id="PS50297">
    <property type="entry name" value="ANK_REP_REGION"/>
    <property type="match status" value="8"/>
</dbReference>
<dbReference type="Pfam" id="PF12796">
    <property type="entry name" value="Ank_2"/>
    <property type="match status" value="3"/>
</dbReference>
<feature type="repeat" description="ANK" evidence="2">
    <location>
        <begin position="1188"/>
        <end position="1220"/>
    </location>
</feature>
<dbReference type="EMBL" id="JAGPXD010000004">
    <property type="protein sequence ID" value="KAH7357840.1"/>
    <property type="molecule type" value="Genomic_DNA"/>
</dbReference>
<dbReference type="InterPro" id="IPR035994">
    <property type="entry name" value="Nucleoside_phosphorylase_sf"/>
</dbReference>
<organism evidence="5 6">
    <name type="scientific">Plectosphaerella cucumerina</name>
    <dbReference type="NCBI Taxonomy" id="40658"/>
    <lineage>
        <taxon>Eukaryota</taxon>
        <taxon>Fungi</taxon>
        <taxon>Dikarya</taxon>
        <taxon>Ascomycota</taxon>
        <taxon>Pezizomycotina</taxon>
        <taxon>Sordariomycetes</taxon>
        <taxon>Hypocreomycetidae</taxon>
        <taxon>Glomerellales</taxon>
        <taxon>Plectosphaerellaceae</taxon>
        <taxon>Plectosphaerella</taxon>
    </lineage>
</organism>
<feature type="repeat" description="ANK" evidence="2">
    <location>
        <begin position="1122"/>
        <end position="1154"/>
    </location>
</feature>
<keyword evidence="1" id="KW-0677">Repeat</keyword>
<feature type="repeat" description="ANK" evidence="2">
    <location>
        <begin position="890"/>
        <end position="917"/>
    </location>
</feature>
<comment type="caution">
    <text evidence="5">The sequence shown here is derived from an EMBL/GenBank/DDBJ whole genome shotgun (WGS) entry which is preliminary data.</text>
</comment>
<feature type="repeat" description="ANK" evidence="2">
    <location>
        <begin position="918"/>
        <end position="950"/>
    </location>
</feature>
<feature type="repeat" description="ANK" evidence="2">
    <location>
        <begin position="1221"/>
        <end position="1253"/>
    </location>
</feature>
<dbReference type="OrthoDB" id="1577640at2759"/>